<keyword evidence="3" id="KW-1185">Reference proteome</keyword>
<feature type="compositionally biased region" description="Basic and acidic residues" evidence="1">
    <location>
        <begin position="62"/>
        <end position="72"/>
    </location>
</feature>
<evidence type="ECO:0000313" key="2">
    <source>
        <dbReference type="EMBL" id="EMD93969.1"/>
    </source>
</evidence>
<feature type="compositionally biased region" description="Polar residues" evidence="1">
    <location>
        <begin position="123"/>
        <end position="146"/>
    </location>
</feature>
<gene>
    <name evidence="2" type="ORF">COCHEDRAFT_1027929</name>
</gene>
<accession>M2U5Z9</accession>
<proteinExistence type="predicted"/>
<dbReference type="AlphaFoldDB" id="M2U5Z9"/>
<feature type="region of interest" description="Disordered" evidence="1">
    <location>
        <begin position="123"/>
        <end position="189"/>
    </location>
</feature>
<name>M2U5Z9_COCH5</name>
<dbReference type="Proteomes" id="UP000016936">
    <property type="component" value="Unassembled WGS sequence"/>
</dbReference>
<protein>
    <submittedName>
        <fullName evidence="2">Uncharacterized protein</fullName>
    </submittedName>
</protein>
<reference evidence="3" key="2">
    <citation type="journal article" date="2013" name="PLoS Genet.">
        <title>Comparative genome structure, secondary metabolite, and effector coding capacity across Cochliobolus pathogens.</title>
        <authorList>
            <person name="Condon B.J."/>
            <person name="Leng Y."/>
            <person name="Wu D."/>
            <person name="Bushley K.E."/>
            <person name="Ohm R.A."/>
            <person name="Otillar R."/>
            <person name="Martin J."/>
            <person name="Schackwitz W."/>
            <person name="Grimwood J."/>
            <person name="MohdZainudin N."/>
            <person name="Xue C."/>
            <person name="Wang R."/>
            <person name="Manning V.A."/>
            <person name="Dhillon B."/>
            <person name="Tu Z.J."/>
            <person name="Steffenson B.J."/>
            <person name="Salamov A."/>
            <person name="Sun H."/>
            <person name="Lowry S."/>
            <person name="LaButti K."/>
            <person name="Han J."/>
            <person name="Copeland A."/>
            <person name="Lindquist E."/>
            <person name="Barry K."/>
            <person name="Schmutz J."/>
            <person name="Baker S.E."/>
            <person name="Ciuffetti L.M."/>
            <person name="Grigoriev I.V."/>
            <person name="Zhong S."/>
            <person name="Turgeon B.G."/>
        </authorList>
    </citation>
    <scope>NUCLEOTIDE SEQUENCE [LARGE SCALE GENOMIC DNA]</scope>
    <source>
        <strain evidence="3">C5 / ATCC 48332 / race O</strain>
    </source>
</reference>
<dbReference type="EMBL" id="KB445572">
    <property type="protein sequence ID" value="EMD93969.1"/>
    <property type="molecule type" value="Genomic_DNA"/>
</dbReference>
<feature type="region of interest" description="Disordered" evidence="1">
    <location>
        <begin position="46"/>
        <end position="98"/>
    </location>
</feature>
<feature type="compositionally biased region" description="Low complexity" evidence="1">
    <location>
        <begin position="77"/>
        <end position="97"/>
    </location>
</feature>
<evidence type="ECO:0000256" key="1">
    <source>
        <dbReference type="SAM" id="MobiDB-lite"/>
    </source>
</evidence>
<dbReference type="OrthoDB" id="10519176at2759"/>
<organism evidence="2 3">
    <name type="scientific">Cochliobolus heterostrophus (strain C5 / ATCC 48332 / race O)</name>
    <name type="common">Southern corn leaf blight fungus</name>
    <name type="synonym">Bipolaris maydis</name>
    <dbReference type="NCBI Taxonomy" id="701091"/>
    <lineage>
        <taxon>Eukaryota</taxon>
        <taxon>Fungi</taxon>
        <taxon>Dikarya</taxon>
        <taxon>Ascomycota</taxon>
        <taxon>Pezizomycotina</taxon>
        <taxon>Dothideomycetes</taxon>
        <taxon>Pleosporomycetidae</taxon>
        <taxon>Pleosporales</taxon>
        <taxon>Pleosporineae</taxon>
        <taxon>Pleosporaceae</taxon>
        <taxon>Bipolaris</taxon>
    </lineage>
</organism>
<sequence length="223" mass="24763">MNAYLESSRAYRHRRIVGPIVDRDDTAVKQLLATVTQCLDDIPWERDERTPSVPLEHISPGNREEVTPKREMGSLGRSTRVSSELSSSSFPGSPKRPALAALLNTPKHGRSFTLYRRQTIVTQQDSSQMVADSQGDRSGSPVSCRTTMRESDTLQQPVLPSSPSVPPRTPQSTTAFPLSPYPERLSSPSGSALEFIRRFQEIGRSNRDTASMPLPMRPRCSLI</sequence>
<dbReference type="HOGENOM" id="CLU_087022_0_0_1"/>
<feature type="compositionally biased region" description="Low complexity" evidence="1">
    <location>
        <begin position="153"/>
        <end position="162"/>
    </location>
</feature>
<reference evidence="2 3" key="1">
    <citation type="journal article" date="2012" name="PLoS Pathog.">
        <title>Diverse lifestyles and strategies of plant pathogenesis encoded in the genomes of eighteen Dothideomycetes fungi.</title>
        <authorList>
            <person name="Ohm R.A."/>
            <person name="Feau N."/>
            <person name="Henrissat B."/>
            <person name="Schoch C.L."/>
            <person name="Horwitz B.A."/>
            <person name="Barry K.W."/>
            <person name="Condon B.J."/>
            <person name="Copeland A.C."/>
            <person name="Dhillon B."/>
            <person name="Glaser F."/>
            <person name="Hesse C.N."/>
            <person name="Kosti I."/>
            <person name="LaButti K."/>
            <person name="Lindquist E.A."/>
            <person name="Lucas S."/>
            <person name="Salamov A.A."/>
            <person name="Bradshaw R.E."/>
            <person name="Ciuffetti L."/>
            <person name="Hamelin R.C."/>
            <person name="Kema G.H.J."/>
            <person name="Lawrence C."/>
            <person name="Scott J.A."/>
            <person name="Spatafora J.W."/>
            <person name="Turgeon B.G."/>
            <person name="de Wit P.J.G.M."/>
            <person name="Zhong S."/>
            <person name="Goodwin S.B."/>
            <person name="Grigoriev I.V."/>
        </authorList>
    </citation>
    <scope>NUCLEOTIDE SEQUENCE [LARGE SCALE GENOMIC DNA]</scope>
    <source>
        <strain evidence="3">C5 / ATCC 48332 / race O</strain>
    </source>
</reference>
<evidence type="ECO:0000313" key="3">
    <source>
        <dbReference type="Proteomes" id="UP000016936"/>
    </source>
</evidence>